<dbReference type="InterPro" id="IPR002347">
    <property type="entry name" value="SDR_fam"/>
</dbReference>
<name>A0A5R9KXD0_9BACT</name>
<dbReference type="AlphaFoldDB" id="A0A5R9KXD0"/>
<comment type="caution">
    <text evidence="3">The sequence shown here is derived from an EMBL/GenBank/DDBJ whole genome shotgun (WGS) entry which is preliminary data.</text>
</comment>
<protein>
    <submittedName>
        <fullName evidence="3">SDR family NAD(P)-dependent oxidoreductase</fullName>
    </submittedName>
</protein>
<reference evidence="3 4" key="1">
    <citation type="submission" date="2019-05" db="EMBL/GenBank/DDBJ databases">
        <authorList>
            <person name="Qu J.-H."/>
        </authorList>
    </citation>
    <scope>NUCLEOTIDE SEQUENCE [LARGE SCALE GENOMIC DNA]</scope>
    <source>
        <strain evidence="3 4">T17</strain>
    </source>
</reference>
<evidence type="ECO:0000313" key="4">
    <source>
        <dbReference type="Proteomes" id="UP000306402"/>
    </source>
</evidence>
<evidence type="ECO:0000313" key="3">
    <source>
        <dbReference type="EMBL" id="TLV00805.1"/>
    </source>
</evidence>
<dbReference type="Gene3D" id="3.40.50.720">
    <property type="entry name" value="NAD(P)-binding Rossmann-like Domain"/>
    <property type="match status" value="1"/>
</dbReference>
<proteinExistence type="inferred from homology"/>
<accession>A0A5R9KXD0</accession>
<organism evidence="3 4">
    <name type="scientific">Dyadobacter luticola</name>
    <dbReference type="NCBI Taxonomy" id="1979387"/>
    <lineage>
        <taxon>Bacteria</taxon>
        <taxon>Pseudomonadati</taxon>
        <taxon>Bacteroidota</taxon>
        <taxon>Cytophagia</taxon>
        <taxon>Cytophagales</taxon>
        <taxon>Spirosomataceae</taxon>
        <taxon>Dyadobacter</taxon>
    </lineage>
</organism>
<dbReference type="PANTHER" id="PTHR43669">
    <property type="entry name" value="5-KETO-D-GLUCONATE 5-REDUCTASE"/>
    <property type="match status" value="1"/>
</dbReference>
<dbReference type="RefSeq" id="WP_138366179.1">
    <property type="nucleotide sequence ID" value="NZ_VCEJ01000004.1"/>
</dbReference>
<dbReference type="InterPro" id="IPR036291">
    <property type="entry name" value="NAD(P)-bd_dom_sf"/>
</dbReference>
<dbReference type="SUPFAM" id="SSF51735">
    <property type="entry name" value="NAD(P)-binding Rossmann-fold domains"/>
    <property type="match status" value="1"/>
</dbReference>
<gene>
    <name evidence="3" type="ORF">FEN17_15110</name>
</gene>
<sequence>MKNQVLISGATGNLGQDVVKKLTGLDYGLHINVREGKAQAYADLNNVKSYTADLSDAQQSEDFVKNAIENAGIISAGIFLAGGFAMGKLSDTSDADIEKMVTMNFLTAFHLVKPLKAHFEKNGGGQFIFIGARPALVAEQGAGSFAYTLSKSLLFQMAEMINAEGKPKNITASVVVPSIIDTPDNRKAMPDADFDKWIPGADMAEAVAFLLNDTGRKMRQTVLKLYNNA</sequence>
<keyword evidence="2" id="KW-0560">Oxidoreductase</keyword>
<dbReference type="PANTHER" id="PTHR43669:SF3">
    <property type="entry name" value="ALCOHOL DEHYDROGENASE, PUTATIVE (AFU_ORTHOLOGUE AFUA_3G03445)-RELATED"/>
    <property type="match status" value="1"/>
</dbReference>
<dbReference type="OrthoDB" id="9810908at2"/>
<evidence type="ECO:0000256" key="2">
    <source>
        <dbReference type="ARBA" id="ARBA00023002"/>
    </source>
</evidence>
<dbReference type="EMBL" id="VCEJ01000004">
    <property type="protein sequence ID" value="TLV00805.1"/>
    <property type="molecule type" value="Genomic_DNA"/>
</dbReference>
<dbReference type="Pfam" id="PF00106">
    <property type="entry name" value="adh_short"/>
    <property type="match status" value="1"/>
</dbReference>
<dbReference type="GO" id="GO:0016491">
    <property type="term" value="F:oxidoreductase activity"/>
    <property type="evidence" value="ECO:0007669"/>
    <property type="project" value="UniProtKB-KW"/>
</dbReference>
<dbReference type="PRINTS" id="PR00081">
    <property type="entry name" value="GDHRDH"/>
</dbReference>
<comment type="similarity">
    <text evidence="1">Belongs to the short-chain dehydrogenases/reductases (SDR) family.</text>
</comment>
<evidence type="ECO:0000256" key="1">
    <source>
        <dbReference type="ARBA" id="ARBA00006484"/>
    </source>
</evidence>
<dbReference type="Proteomes" id="UP000306402">
    <property type="component" value="Unassembled WGS sequence"/>
</dbReference>
<keyword evidence="4" id="KW-1185">Reference proteome</keyword>